<name>A0ACB8SBI6_9AGAM</name>
<gene>
    <name evidence="1" type="ORF">FA95DRAFT_1552366</name>
</gene>
<reference evidence="1" key="2">
    <citation type="journal article" date="2022" name="New Phytol.">
        <title>Evolutionary transition to the ectomycorrhizal habit in the genomes of a hyperdiverse lineage of mushroom-forming fungi.</title>
        <authorList>
            <person name="Looney B."/>
            <person name="Miyauchi S."/>
            <person name="Morin E."/>
            <person name="Drula E."/>
            <person name="Courty P.E."/>
            <person name="Kohler A."/>
            <person name="Kuo A."/>
            <person name="LaButti K."/>
            <person name="Pangilinan J."/>
            <person name="Lipzen A."/>
            <person name="Riley R."/>
            <person name="Andreopoulos W."/>
            <person name="He G."/>
            <person name="Johnson J."/>
            <person name="Nolan M."/>
            <person name="Tritt A."/>
            <person name="Barry K.W."/>
            <person name="Grigoriev I.V."/>
            <person name="Nagy L.G."/>
            <person name="Hibbett D."/>
            <person name="Henrissat B."/>
            <person name="Matheny P.B."/>
            <person name="Labbe J."/>
            <person name="Martin F.M."/>
        </authorList>
    </citation>
    <scope>NUCLEOTIDE SEQUENCE</scope>
    <source>
        <strain evidence="1">FP105234-sp</strain>
    </source>
</reference>
<protein>
    <submittedName>
        <fullName evidence="1">Uncharacterized protein</fullName>
    </submittedName>
</protein>
<keyword evidence="2" id="KW-1185">Reference proteome</keyword>
<evidence type="ECO:0000313" key="1">
    <source>
        <dbReference type="EMBL" id="KAI0053326.1"/>
    </source>
</evidence>
<organism evidence="1 2">
    <name type="scientific">Auriscalpium vulgare</name>
    <dbReference type="NCBI Taxonomy" id="40419"/>
    <lineage>
        <taxon>Eukaryota</taxon>
        <taxon>Fungi</taxon>
        <taxon>Dikarya</taxon>
        <taxon>Basidiomycota</taxon>
        <taxon>Agaricomycotina</taxon>
        <taxon>Agaricomycetes</taxon>
        <taxon>Russulales</taxon>
        <taxon>Auriscalpiaceae</taxon>
        <taxon>Auriscalpium</taxon>
    </lineage>
</organism>
<sequence>MDISYTEVSSGSGGPIWIDLTHDDDDEPARPACAPPTPLASRPSVLQFMRKFVKRTDAADGGGDADDESDGGSGPSKRYELKSSFLSEISHRRTRSPPRLAQKGTALGSFGRQERVGSALTKRDKPPHLPSRFVSAGTVLPVNPPTPSRRCLPDDSSSCDELTDVEAALDRFSDEDDAGYRR</sequence>
<accession>A0ACB8SBI6</accession>
<reference evidence="1" key="1">
    <citation type="submission" date="2021-02" db="EMBL/GenBank/DDBJ databases">
        <authorList>
            <consortium name="DOE Joint Genome Institute"/>
            <person name="Ahrendt S."/>
            <person name="Looney B.P."/>
            <person name="Miyauchi S."/>
            <person name="Morin E."/>
            <person name="Drula E."/>
            <person name="Courty P.E."/>
            <person name="Chicoki N."/>
            <person name="Fauchery L."/>
            <person name="Kohler A."/>
            <person name="Kuo A."/>
            <person name="Labutti K."/>
            <person name="Pangilinan J."/>
            <person name="Lipzen A."/>
            <person name="Riley R."/>
            <person name="Andreopoulos W."/>
            <person name="He G."/>
            <person name="Johnson J."/>
            <person name="Barry K.W."/>
            <person name="Grigoriev I.V."/>
            <person name="Nagy L."/>
            <person name="Hibbett D."/>
            <person name="Henrissat B."/>
            <person name="Matheny P.B."/>
            <person name="Labbe J."/>
            <person name="Martin F."/>
        </authorList>
    </citation>
    <scope>NUCLEOTIDE SEQUENCE</scope>
    <source>
        <strain evidence="1">FP105234-sp</strain>
    </source>
</reference>
<dbReference type="Proteomes" id="UP000814033">
    <property type="component" value="Unassembled WGS sequence"/>
</dbReference>
<dbReference type="EMBL" id="MU275840">
    <property type="protein sequence ID" value="KAI0053326.1"/>
    <property type="molecule type" value="Genomic_DNA"/>
</dbReference>
<evidence type="ECO:0000313" key="2">
    <source>
        <dbReference type="Proteomes" id="UP000814033"/>
    </source>
</evidence>
<comment type="caution">
    <text evidence="1">The sequence shown here is derived from an EMBL/GenBank/DDBJ whole genome shotgun (WGS) entry which is preliminary data.</text>
</comment>
<proteinExistence type="predicted"/>